<dbReference type="Pfam" id="PF00994">
    <property type="entry name" value="MoCF_biosynth"/>
    <property type="match status" value="1"/>
</dbReference>
<evidence type="ECO:0000256" key="3">
    <source>
        <dbReference type="ARBA" id="ARBA00010763"/>
    </source>
</evidence>
<dbReference type="InterPro" id="IPR005110">
    <property type="entry name" value="MoeA_linker/N"/>
</dbReference>
<dbReference type="InterPro" id="IPR001453">
    <property type="entry name" value="MoaB/Mog_dom"/>
</dbReference>
<dbReference type="GO" id="GO:0005829">
    <property type="term" value="C:cytosol"/>
    <property type="evidence" value="ECO:0007669"/>
    <property type="project" value="TreeGrafter"/>
</dbReference>
<dbReference type="SUPFAM" id="SSF63882">
    <property type="entry name" value="MoeA N-terminal region -like"/>
    <property type="match status" value="1"/>
</dbReference>
<dbReference type="STRING" id="1075417.SAMN05421823_103536"/>
<dbReference type="InterPro" id="IPR005111">
    <property type="entry name" value="MoeA_C_domain_IV"/>
</dbReference>
<dbReference type="Gene3D" id="2.170.190.11">
    <property type="entry name" value="Molybdopterin biosynthesis moea protein, domain 3"/>
    <property type="match status" value="1"/>
</dbReference>
<evidence type="ECO:0000256" key="6">
    <source>
        <dbReference type="RuleBase" id="RU365090"/>
    </source>
</evidence>
<comment type="pathway">
    <text evidence="2 6">Cofactor biosynthesis; molybdopterin biosynthesis.</text>
</comment>
<evidence type="ECO:0000313" key="8">
    <source>
        <dbReference type="EMBL" id="SDK77764.1"/>
    </source>
</evidence>
<dbReference type="Proteomes" id="UP000198510">
    <property type="component" value="Unassembled WGS sequence"/>
</dbReference>
<comment type="catalytic activity">
    <reaction evidence="5">
        <text>adenylyl-molybdopterin + molybdate = Mo-molybdopterin + AMP + H(+)</text>
        <dbReference type="Rhea" id="RHEA:35047"/>
        <dbReference type="ChEBI" id="CHEBI:15378"/>
        <dbReference type="ChEBI" id="CHEBI:36264"/>
        <dbReference type="ChEBI" id="CHEBI:62727"/>
        <dbReference type="ChEBI" id="CHEBI:71302"/>
        <dbReference type="ChEBI" id="CHEBI:456215"/>
        <dbReference type="EC" id="2.10.1.1"/>
    </reaction>
</comment>
<dbReference type="NCBIfam" id="TIGR00177">
    <property type="entry name" value="molyb_syn"/>
    <property type="match status" value="1"/>
</dbReference>
<dbReference type="PANTHER" id="PTHR10192">
    <property type="entry name" value="MOLYBDOPTERIN BIOSYNTHESIS PROTEIN"/>
    <property type="match status" value="1"/>
</dbReference>
<dbReference type="Gene3D" id="2.40.340.10">
    <property type="entry name" value="MoeA, C-terminal, domain IV"/>
    <property type="match status" value="1"/>
</dbReference>
<evidence type="ECO:0000256" key="1">
    <source>
        <dbReference type="ARBA" id="ARBA00002901"/>
    </source>
</evidence>
<dbReference type="SUPFAM" id="SSF53218">
    <property type="entry name" value="Molybdenum cofactor biosynthesis proteins"/>
    <property type="match status" value="1"/>
</dbReference>
<dbReference type="PANTHER" id="PTHR10192:SF5">
    <property type="entry name" value="GEPHYRIN"/>
    <property type="match status" value="1"/>
</dbReference>
<keyword evidence="6" id="KW-0460">Magnesium</keyword>
<dbReference type="UniPathway" id="UPA00344"/>
<keyword evidence="4 6" id="KW-0501">Molybdenum cofactor biosynthesis</keyword>
<comment type="similarity">
    <text evidence="3 6">Belongs to the MoeA family.</text>
</comment>
<dbReference type="GO" id="GO:0006777">
    <property type="term" value="P:Mo-molybdopterin cofactor biosynthetic process"/>
    <property type="evidence" value="ECO:0007669"/>
    <property type="project" value="UniProtKB-UniRule"/>
</dbReference>
<dbReference type="CDD" id="cd00887">
    <property type="entry name" value="MoeA"/>
    <property type="match status" value="1"/>
</dbReference>
<evidence type="ECO:0000256" key="2">
    <source>
        <dbReference type="ARBA" id="ARBA00005046"/>
    </source>
</evidence>
<dbReference type="AlphaFoldDB" id="A0A1G9ENT2"/>
<dbReference type="Gene3D" id="3.90.105.10">
    <property type="entry name" value="Molybdopterin biosynthesis moea protein, domain 2"/>
    <property type="match status" value="1"/>
</dbReference>
<organism evidence="8 9">
    <name type="scientific">Catalinimonas alkaloidigena</name>
    <dbReference type="NCBI Taxonomy" id="1075417"/>
    <lineage>
        <taxon>Bacteria</taxon>
        <taxon>Pseudomonadati</taxon>
        <taxon>Bacteroidota</taxon>
        <taxon>Cytophagia</taxon>
        <taxon>Cytophagales</taxon>
        <taxon>Catalimonadaceae</taxon>
        <taxon>Catalinimonas</taxon>
    </lineage>
</organism>
<keyword evidence="6" id="KW-0479">Metal-binding</keyword>
<proteinExistence type="inferred from homology"/>
<keyword evidence="6" id="KW-0500">Molybdenum</keyword>
<dbReference type="Pfam" id="PF03453">
    <property type="entry name" value="MoeA_N"/>
    <property type="match status" value="1"/>
</dbReference>
<dbReference type="GO" id="GO:0046872">
    <property type="term" value="F:metal ion binding"/>
    <property type="evidence" value="ECO:0007669"/>
    <property type="project" value="UniProtKB-UniRule"/>
</dbReference>
<protein>
    <recommendedName>
        <fullName evidence="6">Molybdopterin molybdenumtransferase</fullName>
        <ecNumber evidence="6">2.10.1.1</ecNumber>
    </recommendedName>
</protein>
<dbReference type="Gene3D" id="3.40.980.10">
    <property type="entry name" value="MoaB/Mog-like domain"/>
    <property type="match status" value="1"/>
</dbReference>
<dbReference type="Pfam" id="PF03454">
    <property type="entry name" value="MoeA_C"/>
    <property type="match status" value="1"/>
</dbReference>
<dbReference type="SUPFAM" id="SSF63867">
    <property type="entry name" value="MoeA C-terminal domain-like"/>
    <property type="match status" value="1"/>
</dbReference>
<evidence type="ECO:0000313" key="9">
    <source>
        <dbReference type="Proteomes" id="UP000198510"/>
    </source>
</evidence>
<dbReference type="EMBL" id="FNFO01000003">
    <property type="protein sequence ID" value="SDK77764.1"/>
    <property type="molecule type" value="Genomic_DNA"/>
</dbReference>
<evidence type="ECO:0000259" key="7">
    <source>
        <dbReference type="SMART" id="SM00852"/>
    </source>
</evidence>
<comment type="cofactor">
    <cofactor evidence="6">
        <name>Mg(2+)</name>
        <dbReference type="ChEBI" id="CHEBI:18420"/>
    </cofactor>
</comment>
<keyword evidence="6 8" id="KW-0808">Transferase</keyword>
<keyword evidence="9" id="KW-1185">Reference proteome</keyword>
<accession>A0A1G9ENT2</accession>
<gene>
    <name evidence="8" type="ORF">SAMN05421823_103536</name>
</gene>
<evidence type="ECO:0000256" key="5">
    <source>
        <dbReference type="ARBA" id="ARBA00047317"/>
    </source>
</evidence>
<comment type="function">
    <text evidence="1 6">Catalyzes the insertion of molybdate into adenylated molybdopterin with the concomitant release of AMP.</text>
</comment>
<dbReference type="OrthoDB" id="9804758at2"/>
<feature type="domain" description="MoaB/Mog" evidence="7">
    <location>
        <begin position="178"/>
        <end position="316"/>
    </location>
</feature>
<dbReference type="GO" id="GO:0061599">
    <property type="term" value="F:molybdopterin molybdotransferase activity"/>
    <property type="evidence" value="ECO:0007669"/>
    <property type="project" value="UniProtKB-UniRule"/>
</dbReference>
<dbReference type="InterPro" id="IPR036688">
    <property type="entry name" value="MoeA_C_domain_IV_sf"/>
</dbReference>
<dbReference type="EC" id="2.10.1.1" evidence="6"/>
<dbReference type="SMART" id="SM00852">
    <property type="entry name" value="MoCF_biosynth"/>
    <property type="match status" value="1"/>
</dbReference>
<dbReference type="InterPro" id="IPR038987">
    <property type="entry name" value="MoeA-like"/>
</dbReference>
<sequence length="401" mass="44092">MISVTEALQIILNHAPRASVVTLPLELAVGRILREPVSADRDFPPFDRVTMDGIAFTWQPTPRRLRVEGRQLAGAPQGQLQDRANGCLEVMTGTVLPQNADTVVRYEDVTLQEEAESVWADVQVWPERAGQNVHRQGSDRSQHDVLLEPGVRLSPAEIAVAATVGKAEVQVSHMPRVALIATGDELVEVTQAPAPHQIRQSNSHALQAALHQEGIGAERYHLRDDYDALKTQLRALLEAHDLLILSGGVSKGTSDFVPDVLADLGVQRHFHRLAQRPGQPIWFGTTASGKVVFALPGNPVSTFFCFYRYVRPWLYRHLGVDFPTEYAQLTVEVSFKPALTYLLPVRVNSSPNGVLLAVPLAGQGSGDLANLSQCDGFLELPPDQDTFPAGASFPFFRFRRL</sequence>
<dbReference type="InterPro" id="IPR036135">
    <property type="entry name" value="MoeA_linker/N_sf"/>
</dbReference>
<evidence type="ECO:0000256" key="4">
    <source>
        <dbReference type="ARBA" id="ARBA00023150"/>
    </source>
</evidence>
<reference evidence="8 9" key="1">
    <citation type="submission" date="2016-10" db="EMBL/GenBank/DDBJ databases">
        <authorList>
            <person name="de Groot N.N."/>
        </authorList>
    </citation>
    <scope>NUCLEOTIDE SEQUENCE [LARGE SCALE GENOMIC DNA]</scope>
    <source>
        <strain evidence="8 9">DSM 25186</strain>
    </source>
</reference>
<dbReference type="RefSeq" id="WP_089681529.1">
    <property type="nucleotide sequence ID" value="NZ_FNFO01000003.1"/>
</dbReference>
<dbReference type="InterPro" id="IPR036425">
    <property type="entry name" value="MoaB/Mog-like_dom_sf"/>
</dbReference>
<name>A0A1G9ENT2_9BACT</name>